<keyword evidence="2" id="KW-1185">Reference proteome</keyword>
<dbReference type="Proteomes" id="UP000237968">
    <property type="component" value="Unassembled WGS sequence"/>
</dbReference>
<dbReference type="RefSeq" id="WP_106395341.1">
    <property type="nucleotide sequence ID" value="NZ_PVNK01000269.1"/>
</dbReference>
<protein>
    <submittedName>
        <fullName evidence="1">DNA-dependent helicase II</fullName>
    </submittedName>
</protein>
<keyword evidence="1" id="KW-0067">ATP-binding</keyword>
<keyword evidence="1" id="KW-0378">Hydrolase</keyword>
<reference evidence="1 2" key="1">
    <citation type="submission" date="2018-03" db="EMBL/GenBank/DDBJ databases">
        <title>Draft Genome Sequences of the Obligatory Marine Myxobacteria Enhygromyxa salina SWB005.</title>
        <authorList>
            <person name="Poehlein A."/>
            <person name="Moghaddam J.A."/>
            <person name="Harms H."/>
            <person name="Alanjari M."/>
            <person name="Koenig G.M."/>
            <person name="Daniel R."/>
            <person name="Schaeberle T.F."/>
        </authorList>
    </citation>
    <scope>NUCLEOTIDE SEQUENCE [LARGE SCALE GENOMIC DNA]</scope>
    <source>
        <strain evidence="1 2">SWB005</strain>
    </source>
</reference>
<proteinExistence type="predicted"/>
<dbReference type="GO" id="GO:0004386">
    <property type="term" value="F:helicase activity"/>
    <property type="evidence" value="ECO:0007669"/>
    <property type="project" value="UniProtKB-KW"/>
</dbReference>
<dbReference type="Pfam" id="PF21196">
    <property type="entry name" value="PcrA_UvrD_tudor"/>
    <property type="match status" value="1"/>
</dbReference>
<dbReference type="AlphaFoldDB" id="A0A2S9XCY7"/>
<comment type="caution">
    <text evidence="1">The sequence shown here is derived from an EMBL/GenBank/DDBJ whole genome shotgun (WGS) entry which is preliminary data.</text>
</comment>
<name>A0A2S9XCY7_9BACT</name>
<sequence length="216" mass="23587">MERHLRRNVDLELPRRLAELLGQLRASAGITAPAVLDVDRVRDVEAAMGTRLPDPVLALLCSGLPFLHDHLSVGLGEIPRHSVRARELHARGDLVVFGADPDKHVFHGFVIAAADDRVAVFDGGDRSLHSFSVVEWLTNQAELAQVQPSPAPPVVVSLVRAPKPEPEGRRVQHAKWGMGRLLAEQGSGPNRKIKVAFADVGVKTIVARFVEFLDPE</sequence>
<keyword evidence="1" id="KW-0347">Helicase</keyword>
<gene>
    <name evidence="1" type="ORF">ENSA5_61580</name>
</gene>
<organism evidence="1 2">
    <name type="scientific">Enhygromyxa salina</name>
    <dbReference type="NCBI Taxonomy" id="215803"/>
    <lineage>
        <taxon>Bacteria</taxon>
        <taxon>Pseudomonadati</taxon>
        <taxon>Myxococcota</taxon>
        <taxon>Polyangia</taxon>
        <taxon>Nannocystales</taxon>
        <taxon>Nannocystaceae</taxon>
        <taxon>Enhygromyxa</taxon>
    </lineage>
</organism>
<keyword evidence="1" id="KW-0547">Nucleotide-binding</keyword>
<dbReference type="OrthoDB" id="9828152at2"/>
<evidence type="ECO:0000313" key="1">
    <source>
        <dbReference type="EMBL" id="PRP90724.1"/>
    </source>
</evidence>
<evidence type="ECO:0000313" key="2">
    <source>
        <dbReference type="Proteomes" id="UP000237968"/>
    </source>
</evidence>
<dbReference type="EMBL" id="PVNK01000269">
    <property type="protein sequence ID" value="PRP90724.1"/>
    <property type="molecule type" value="Genomic_DNA"/>
</dbReference>
<accession>A0A2S9XCY7</accession>